<proteinExistence type="predicted"/>
<dbReference type="InterPro" id="IPR009014">
    <property type="entry name" value="Transketo_C/PFOR_II"/>
</dbReference>
<dbReference type="KEGG" id="dgi:Desgi_0085"/>
<dbReference type="AlphaFoldDB" id="R4KGQ3"/>
<dbReference type="InterPro" id="IPR033412">
    <property type="entry name" value="PFOR_II"/>
</dbReference>
<dbReference type="Pfam" id="PF01855">
    <property type="entry name" value="POR_N"/>
    <property type="match status" value="1"/>
</dbReference>
<dbReference type="InterPro" id="IPR002880">
    <property type="entry name" value="Pyrv_Fd/Flavodoxin_OxRdtase_N"/>
</dbReference>
<dbReference type="Pfam" id="PF17147">
    <property type="entry name" value="PFOR_II"/>
    <property type="match status" value="1"/>
</dbReference>
<dbReference type="EMBL" id="CP003273">
    <property type="protein sequence ID" value="AGK99699.1"/>
    <property type="molecule type" value="Genomic_DNA"/>
</dbReference>
<evidence type="ECO:0000259" key="2">
    <source>
        <dbReference type="Pfam" id="PF01855"/>
    </source>
</evidence>
<dbReference type="CDD" id="cd07034">
    <property type="entry name" value="TPP_PYR_PFOR_IOR-alpha_like"/>
    <property type="match status" value="1"/>
</dbReference>
<dbReference type="Gene3D" id="3.40.50.970">
    <property type="match status" value="1"/>
</dbReference>
<dbReference type="PANTHER" id="PTHR43088">
    <property type="entry name" value="SUBUNIT OF PYRUVATE:FLAVODOXIN OXIDOREDUCTASE-RELATED"/>
    <property type="match status" value="1"/>
</dbReference>
<organism evidence="4 5">
    <name type="scientific">Desulfoscipio gibsoniae DSM 7213</name>
    <dbReference type="NCBI Taxonomy" id="767817"/>
    <lineage>
        <taxon>Bacteria</taxon>
        <taxon>Bacillati</taxon>
        <taxon>Bacillota</taxon>
        <taxon>Clostridia</taxon>
        <taxon>Eubacteriales</taxon>
        <taxon>Desulfallaceae</taxon>
        <taxon>Desulfoscipio</taxon>
    </lineage>
</organism>
<dbReference type="GO" id="GO:0016491">
    <property type="term" value="F:oxidoreductase activity"/>
    <property type="evidence" value="ECO:0007669"/>
    <property type="project" value="UniProtKB-KW"/>
</dbReference>
<dbReference type="SUPFAM" id="SSF52922">
    <property type="entry name" value="TK C-terminal domain-like"/>
    <property type="match status" value="1"/>
</dbReference>
<evidence type="ECO:0000259" key="3">
    <source>
        <dbReference type="Pfam" id="PF17147"/>
    </source>
</evidence>
<evidence type="ECO:0000313" key="5">
    <source>
        <dbReference type="Proteomes" id="UP000013520"/>
    </source>
</evidence>
<protein>
    <submittedName>
        <fullName evidence="4">2-oxoacid:ferredoxin oxidoreductase, alpha subunit</fullName>
    </submittedName>
</protein>
<keyword evidence="1" id="KW-0560">Oxidoreductase</keyword>
<dbReference type="STRING" id="767817.Desgi_0085"/>
<dbReference type="Proteomes" id="UP000013520">
    <property type="component" value="Chromosome"/>
</dbReference>
<sequence>MPEKPIQGEKRVFMTGNEVVAWAAVAAEADIMYGYPITPQNEIMHYWTRMLPKYGRRFLQTEDELSAGFTTAGGVLAGRRAFTATAGPGNTLMQEPLSMAEAMRLPVVVIVQQRGGPSTATVIYSQQEVTMTTLGGNGEGLRVVYSTATHQELFDYTIKSFNTAWKYRFPTFVLGDGYQAKMRESLTMYDPASRGITMVPTEPYVGRPGMPGVDREPTHLRNTYNVEEELFEVLEQYLADYAKAAPEIAEYDAFDTDDAELVVISHGVVSRACKEAVKELREEGYKVGYFRPITLRPLPVDQLRDVAGKAKQLLVVESANGQLDRLIKEAIYGCTTEMLSLFKPGVGITTEEVVARVKEIKG</sequence>
<accession>R4KGQ3</accession>
<dbReference type="PANTHER" id="PTHR43088:SF1">
    <property type="entry name" value="SUBUNIT OF PYRUVATE:FLAVODOXIN OXIDOREDUCTASE"/>
    <property type="match status" value="1"/>
</dbReference>
<keyword evidence="5" id="KW-1185">Reference proteome</keyword>
<name>R4KGQ3_9FIRM</name>
<feature type="domain" description="Pyruvate:ferredoxin oxidoreductase core" evidence="3">
    <location>
        <begin position="259"/>
        <end position="339"/>
    </location>
</feature>
<dbReference type="OrthoDB" id="9794954at2"/>
<dbReference type="Gene3D" id="3.40.50.920">
    <property type="match status" value="1"/>
</dbReference>
<evidence type="ECO:0000313" key="4">
    <source>
        <dbReference type="EMBL" id="AGK99699.1"/>
    </source>
</evidence>
<gene>
    <name evidence="4" type="ORF">Desgi_0085</name>
</gene>
<dbReference type="SUPFAM" id="SSF52518">
    <property type="entry name" value="Thiamin diphosphate-binding fold (THDP-binding)"/>
    <property type="match status" value="1"/>
</dbReference>
<dbReference type="eggNOG" id="COG0674">
    <property type="taxonomic scope" value="Bacteria"/>
</dbReference>
<dbReference type="HOGENOM" id="CLU_017038_0_0_9"/>
<reference evidence="4 5" key="1">
    <citation type="submission" date="2012-01" db="EMBL/GenBank/DDBJ databases">
        <title>Complete sequence of Desulfotomaculum gibsoniae DSM 7213.</title>
        <authorList>
            <consortium name="US DOE Joint Genome Institute"/>
            <person name="Lucas S."/>
            <person name="Han J."/>
            <person name="Lapidus A."/>
            <person name="Cheng J.-F."/>
            <person name="Goodwin L."/>
            <person name="Pitluck S."/>
            <person name="Peters L."/>
            <person name="Ovchinnikova G."/>
            <person name="Teshima H."/>
            <person name="Detter J.C."/>
            <person name="Han C."/>
            <person name="Tapia R."/>
            <person name="Land M."/>
            <person name="Hauser L."/>
            <person name="Kyrpides N."/>
            <person name="Ivanova N."/>
            <person name="Pagani I."/>
            <person name="Parshina S."/>
            <person name="Plugge C."/>
            <person name="Muyzer G."/>
            <person name="Kuever J."/>
            <person name="Ivanova A."/>
            <person name="Nazina T."/>
            <person name="Klenk H.-P."/>
            <person name="Brambilla E."/>
            <person name="Spring S."/>
            <person name="Stams A.F."/>
            <person name="Woyke T."/>
        </authorList>
    </citation>
    <scope>NUCLEOTIDE SEQUENCE [LARGE SCALE GENOMIC DNA]</scope>
    <source>
        <strain evidence="4 5">DSM 7213</strain>
    </source>
</reference>
<dbReference type="RefSeq" id="WP_006523159.1">
    <property type="nucleotide sequence ID" value="NC_021184.1"/>
</dbReference>
<dbReference type="InterPro" id="IPR029061">
    <property type="entry name" value="THDP-binding"/>
</dbReference>
<dbReference type="InterPro" id="IPR052368">
    <property type="entry name" value="2-oxoacid_oxidoreductase"/>
</dbReference>
<evidence type="ECO:0000256" key="1">
    <source>
        <dbReference type="ARBA" id="ARBA00023002"/>
    </source>
</evidence>
<feature type="domain" description="Pyruvate flavodoxin/ferredoxin oxidoreductase pyrimidine binding" evidence="2">
    <location>
        <begin position="23"/>
        <end position="251"/>
    </location>
</feature>